<dbReference type="SUPFAM" id="SSF103473">
    <property type="entry name" value="MFS general substrate transporter"/>
    <property type="match status" value="1"/>
</dbReference>
<dbReference type="InterPro" id="IPR020846">
    <property type="entry name" value="MFS_dom"/>
</dbReference>
<dbReference type="EMBL" id="QXFM01000064">
    <property type="protein sequence ID" value="RIV89491.1"/>
    <property type="molecule type" value="Genomic_DNA"/>
</dbReference>
<comment type="caution">
    <text evidence="8">The sequence shown here is derived from an EMBL/GenBank/DDBJ whole genome shotgun (WGS) entry which is preliminary data.</text>
</comment>
<evidence type="ECO:0000256" key="3">
    <source>
        <dbReference type="ARBA" id="ARBA00022692"/>
    </source>
</evidence>
<dbReference type="InterPro" id="IPR044770">
    <property type="entry name" value="MFS_spinster-like"/>
</dbReference>
<proteinExistence type="predicted"/>
<dbReference type="GO" id="GO:0022857">
    <property type="term" value="F:transmembrane transporter activity"/>
    <property type="evidence" value="ECO:0007669"/>
    <property type="project" value="InterPro"/>
</dbReference>
<feature type="transmembrane region" description="Helical" evidence="6">
    <location>
        <begin position="267"/>
        <end position="283"/>
    </location>
</feature>
<evidence type="ECO:0000256" key="4">
    <source>
        <dbReference type="ARBA" id="ARBA00022989"/>
    </source>
</evidence>
<sequence length="509" mass="54238">MLDRNILSILAGHIKEDLGIGDAELGLLYGTVFALFYALFSLPLGRLADGWVRTRLLSICIAIWSVSTGLAAMASGFALLAASRLGVGIGEAAAQPAGTSLLYDYFPRNRRGLAMAGMASAIALGLGLSLVLGGVTAEWWETRYATTGAPLGLAGWQFAFLVAASPGLILSILLWRMKEPRRGAMDGVETVPDPHPFRSSARVFGSVVPVSNWFMLWRADAGRRDWLINIGGLVLIVLAMTGVALLTDSFSPRPGVVLGAVTLNPHYLQWLIVGIGAYALLNLGQSLRVADPPVFAVVVSPSVVMAMVVGALQSVINYGIMGFTPLFIMQEYKLSSGETGILFGILVTVLGILGPMISGPVSDWAHSRLGGKGRLWVVIVSLGLSPFPGIAAYTATDSTTFFVWFIIHALLLTMWLPPLYAIMFDLVLPRMRGMTFSIYLVTYTIFGLGIGPYAVGLVSDANGGQLGMAILSVFAVSPVIIGILLLMGRRLGKDEALIQTRARQAGEPI</sequence>
<dbReference type="Proteomes" id="UP000265366">
    <property type="component" value="Unassembled WGS sequence"/>
</dbReference>
<evidence type="ECO:0000256" key="2">
    <source>
        <dbReference type="ARBA" id="ARBA00022448"/>
    </source>
</evidence>
<evidence type="ECO:0000256" key="6">
    <source>
        <dbReference type="SAM" id="Phobius"/>
    </source>
</evidence>
<feature type="transmembrane region" description="Helical" evidence="6">
    <location>
        <begin position="56"/>
        <end position="79"/>
    </location>
</feature>
<dbReference type="Gene3D" id="1.20.1250.20">
    <property type="entry name" value="MFS general substrate transporter like domains"/>
    <property type="match status" value="2"/>
</dbReference>
<dbReference type="PROSITE" id="PS50850">
    <property type="entry name" value="MFS"/>
    <property type="match status" value="1"/>
</dbReference>
<keyword evidence="4 6" id="KW-1133">Transmembrane helix</keyword>
<dbReference type="GO" id="GO:0016020">
    <property type="term" value="C:membrane"/>
    <property type="evidence" value="ECO:0007669"/>
    <property type="project" value="UniProtKB-SubCell"/>
</dbReference>
<accession>A0A3A1P630</accession>
<dbReference type="PANTHER" id="PTHR23505:SF79">
    <property type="entry name" value="PROTEIN SPINSTER"/>
    <property type="match status" value="1"/>
</dbReference>
<dbReference type="AlphaFoldDB" id="A0A3A1P630"/>
<feature type="transmembrane region" description="Helical" evidence="6">
    <location>
        <begin position="373"/>
        <end position="395"/>
    </location>
</feature>
<feature type="transmembrane region" description="Helical" evidence="6">
    <location>
        <begin position="340"/>
        <end position="361"/>
    </location>
</feature>
<keyword evidence="2" id="KW-0813">Transport</keyword>
<feature type="transmembrane region" description="Helical" evidence="6">
    <location>
        <begin position="26"/>
        <end position="44"/>
    </location>
</feature>
<evidence type="ECO:0000313" key="9">
    <source>
        <dbReference type="Proteomes" id="UP000265366"/>
    </source>
</evidence>
<keyword evidence="9" id="KW-1185">Reference proteome</keyword>
<dbReference type="OrthoDB" id="7400989at2"/>
<evidence type="ECO:0000256" key="1">
    <source>
        <dbReference type="ARBA" id="ARBA00004141"/>
    </source>
</evidence>
<feature type="transmembrane region" description="Helical" evidence="6">
    <location>
        <begin position="295"/>
        <end position="320"/>
    </location>
</feature>
<feature type="transmembrane region" description="Helical" evidence="6">
    <location>
        <begin position="113"/>
        <end position="135"/>
    </location>
</feature>
<feature type="domain" description="Major facilitator superfamily (MFS) profile" evidence="7">
    <location>
        <begin position="1"/>
        <end position="490"/>
    </location>
</feature>
<organism evidence="8 9">
    <name type="scientific">Aurantiacibacter xanthus</name>
    <dbReference type="NCBI Taxonomy" id="1784712"/>
    <lineage>
        <taxon>Bacteria</taxon>
        <taxon>Pseudomonadati</taxon>
        <taxon>Pseudomonadota</taxon>
        <taxon>Alphaproteobacteria</taxon>
        <taxon>Sphingomonadales</taxon>
        <taxon>Erythrobacteraceae</taxon>
        <taxon>Aurantiacibacter</taxon>
    </lineage>
</organism>
<protein>
    <submittedName>
        <fullName evidence="8">MFS transporter</fullName>
    </submittedName>
</protein>
<keyword evidence="5 6" id="KW-0472">Membrane</keyword>
<dbReference type="InterPro" id="IPR036259">
    <property type="entry name" value="MFS_trans_sf"/>
</dbReference>
<dbReference type="InterPro" id="IPR011701">
    <property type="entry name" value="MFS"/>
</dbReference>
<keyword evidence="3 6" id="KW-0812">Transmembrane</keyword>
<evidence type="ECO:0000313" key="8">
    <source>
        <dbReference type="EMBL" id="RIV89491.1"/>
    </source>
</evidence>
<feature type="transmembrane region" description="Helical" evidence="6">
    <location>
        <begin position="155"/>
        <end position="175"/>
    </location>
</feature>
<dbReference type="PANTHER" id="PTHR23505">
    <property type="entry name" value="SPINSTER"/>
    <property type="match status" value="1"/>
</dbReference>
<feature type="transmembrane region" description="Helical" evidence="6">
    <location>
        <begin position="226"/>
        <end position="247"/>
    </location>
</feature>
<dbReference type="Pfam" id="PF07690">
    <property type="entry name" value="MFS_1"/>
    <property type="match status" value="1"/>
</dbReference>
<name>A0A3A1P630_9SPHN</name>
<evidence type="ECO:0000259" key="7">
    <source>
        <dbReference type="PROSITE" id="PS50850"/>
    </source>
</evidence>
<comment type="subcellular location">
    <subcellularLocation>
        <location evidence="1">Membrane</location>
        <topology evidence="1">Multi-pass membrane protein</topology>
    </subcellularLocation>
</comment>
<reference evidence="8 9" key="1">
    <citation type="submission" date="2018-08" db="EMBL/GenBank/DDBJ databases">
        <title>Erythrobacter zhengii sp.nov., a bacterium isolated from deep-sea sediment.</title>
        <authorList>
            <person name="Fang C."/>
            <person name="Wu Y.-H."/>
            <person name="Sun C."/>
            <person name="Wang H."/>
            <person name="Cheng H."/>
            <person name="Meng F.-X."/>
            <person name="Wang C.-S."/>
            <person name="Xu X.-W."/>
        </authorList>
    </citation>
    <scope>NUCLEOTIDE SEQUENCE [LARGE SCALE GENOMIC DNA]</scope>
    <source>
        <strain evidence="8 9">CCTCC AB 2015396</strain>
    </source>
</reference>
<feature type="transmembrane region" description="Helical" evidence="6">
    <location>
        <begin position="436"/>
        <end position="454"/>
    </location>
</feature>
<evidence type="ECO:0000256" key="5">
    <source>
        <dbReference type="ARBA" id="ARBA00023136"/>
    </source>
</evidence>
<feature type="transmembrane region" description="Helical" evidence="6">
    <location>
        <begin position="401"/>
        <end position="424"/>
    </location>
</feature>
<feature type="transmembrane region" description="Helical" evidence="6">
    <location>
        <begin position="466"/>
        <end position="487"/>
    </location>
</feature>
<gene>
    <name evidence="8" type="ORF">D2V17_06290</name>
</gene>